<dbReference type="InterPro" id="IPR036291">
    <property type="entry name" value="NAD(P)-bd_dom_sf"/>
</dbReference>
<dbReference type="SUPFAM" id="SSF51735">
    <property type="entry name" value="NAD(P)-binding Rossmann-fold domains"/>
    <property type="match status" value="1"/>
</dbReference>
<proteinExistence type="predicted"/>
<evidence type="ECO:0000313" key="1">
    <source>
        <dbReference type="EMBL" id="SVB24837.1"/>
    </source>
</evidence>
<protein>
    <recommendedName>
        <fullName evidence="2">NAD-dependent epimerase/dehydratase domain-containing protein</fullName>
    </recommendedName>
</protein>
<reference evidence="1" key="1">
    <citation type="submission" date="2018-05" db="EMBL/GenBank/DDBJ databases">
        <authorList>
            <person name="Lanie J.A."/>
            <person name="Ng W.-L."/>
            <person name="Kazmierczak K.M."/>
            <person name="Andrzejewski T.M."/>
            <person name="Davidsen T.M."/>
            <person name="Wayne K.J."/>
            <person name="Tettelin H."/>
            <person name="Glass J.I."/>
            <person name="Rusch D."/>
            <person name="Podicherti R."/>
            <person name="Tsui H.-C.T."/>
            <person name="Winkler M.E."/>
        </authorList>
    </citation>
    <scope>NUCLEOTIDE SEQUENCE</scope>
</reference>
<evidence type="ECO:0008006" key="2">
    <source>
        <dbReference type="Google" id="ProtNLM"/>
    </source>
</evidence>
<sequence>MIKPASEPPIGILGLGFLGQGLAREFSAVPESWATWRRNPPPEPALPVFPFDWNKENSWSALPETAVTLVLTIPPQLDSPETEAKRLHFWGKWMERNRPELKRLIYISSTGVYPKRNGLWREESEFEADTNSGKLRLVTEKILLQYFNLHVVRPGGIYGAGRGIDVRLKSGKPIPASNAPVHRIHVEDLTRIIRHLVEHPESAHCVNAVDLEAKPSWEVAQWLVENRDGFSPQMLSALDDSPSLGQASAERFISNQCMLDLGITLSFPTFREGMGLLSGNS</sequence>
<organism evidence="1">
    <name type="scientific">marine metagenome</name>
    <dbReference type="NCBI Taxonomy" id="408172"/>
    <lineage>
        <taxon>unclassified sequences</taxon>
        <taxon>metagenomes</taxon>
        <taxon>ecological metagenomes</taxon>
    </lineage>
</organism>
<name>A0A382CHN2_9ZZZZ</name>
<gene>
    <name evidence="1" type="ORF">METZ01_LOCUS177691</name>
</gene>
<accession>A0A382CHN2</accession>
<dbReference type="EMBL" id="UINC01034267">
    <property type="protein sequence ID" value="SVB24837.1"/>
    <property type="molecule type" value="Genomic_DNA"/>
</dbReference>
<dbReference type="AlphaFoldDB" id="A0A382CHN2"/>
<dbReference type="Gene3D" id="3.40.50.720">
    <property type="entry name" value="NAD(P)-binding Rossmann-like Domain"/>
    <property type="match status" value="1"/>
</dbReference>